<evidence type="ECO:0008006" key="5">
    <source>
        <dbReference type="Google" id="ProtNLM"/>
    </source>
</evidence>
<feature type="signal peptide" evidence="2">
    <location>
        <begin position="1"/>
        <end position="26"/>
    </location>
</feature>
<reference evidence="3 4" key="1">
    <citation type="submission" date="2016-11" db="EMBL/GenBank/DDBJ databases">
        <authorList>
            <person name="Jaros S."/>
            <person name="Januszkiewicz K."/>
            <person name="Wedrychowicz H."/>
        </authorList>
    </citation>
    <scope>NUCLEOTIDE SEQUENCE [LARGE SCALE GENOMIC DNA]</scope>
    <source>
        <strain evidence="3 4">DSM 15970</strain>
    </source>
</reference>
<protein>
    <recommendedName>
        <fullName evidence="5">Carbohydrate-binding domain-containing protein</fullName>
    </recommendedName>
</protein>
<dbReference type="AlphaFoldDB" id="A0A1M6HTT0"/>
<dbReference type="Proteomes" id="UP000184342">
    <property type="component" value="Unassembled WGS sequence"/>
</dbReference>
<dbReference type="PROSITE" id="PS51257">
    <property type="entry name" value="PROKAR_LIPOPROTEIN"/>
    <property type="match status" value="1"/>
</dbReference>
<sequence>MKISALKKAGVILCGMILGFSLVACAKSQESTTTTTASSTESSSTAESITTSNGNSILDVSGLLSERDLEQSPDLTNAQDIELFSGEDVTITEEGIYVISGTVEDVTIIVEAAAEAKVQLVLNGVSITNQDSPAIYVKEADKVFVTTTDSENHMEATGTFVADGDTSLDAVIFSKSDLVLSGTGTLEIISAQGNGVTSKDDLKVTGGTYTITTDSDGLEANDSIVISDGNFTFDAGKDAIHSENEEDASLGYIYIAGGTLNITAADDGIQGTSIVQIDGGTITEITQSQMGG</sequence>
<dbReference type="RefSeq" id="WP_073993899.1">
    <property type="nucleotide sequence ID" value="NZ_FQYT01000016.1"/>
</dbReference>
<feature type="compositionally biased region" description="Low complexity" evidence="1">
    <location>
        <begin position="31"/>
        <end position="52"/>
    </location>
</feature>
<feature type="chain" id="PRO_5012590342" description="Carbohydrate-binding domain-containing protein" evidence="2">
    <location>
        <begin position="27"/>
        <end position="292"/>
    </location>
</feature>
<dbReference type="EMBL" id="FQYT01000016">
    <property type="protein sequence ID" value="SHJ25600.1"/>
    <property type="molecule type" value="Genomic_DNA"/>
</dbReference>
<evidence type="ECO:0000256" key="2">
    <source>
        <dbReference type="SAM" id="SignalP"/>
    </source>
</evidence>
<evidence type="ECO:0000313" key="3">
    <source>
        <dbReference type="EMBL" id="SHJ25600.1"/>
    </source>
</evidence>
<organism evidence="3 4">
    <name type="scientific">Parasporobacterium paucivorans DSM 15970</name>
    <dbReference type="NCBI Taxonomy" id="1122934"/>
    <lineage>
        <taxon>Bacteria</taxon>
        <taxon>Bacillati</taxon>
        <taxon>Bacillota</taxon>
        <taxon>Clostridia</taxon>
        <taxon>Lachnospirales</taxon>
        <taxon>Lachnospiraceae</taxon>
        <taxon>Parasporobacterium</taxon>
    </lineage>
</organism>
<dbReference type="STRING" id="1122934.SAMN02745691_01601"/>
<evidence type="ECO:0000256" key="1">
    <source>
        <dbReference type="SAM" id="MobiDB-lite"/>
    </source>
</evidence>
<keyword evidence="4" id="KW-1185">Reference proteome</keyword>
<evidence type="ECO:0000313" key="4">
    <source>
        <dbReference type="Proteomes" id="UP000184342"/>
    </source>
</evidence>
<keyword evidence="2" id="KW-0732">Signal</keyword>
<accession>A0A1M6HTT0</accession>
<proteinExistence type="predicted"/>
<gene>
    <name evidence="3" type="ORF">SAMN02745691_01601</name>
</gene>
<name>A0A1M6HTT0_9FIRM</name>
<dbReference type="Pfam" id="PF14262">
    <property type="entry name" value="Cthe_2159"/>
    <property type="match status" value="1"/>
</dbReference>
<dbReference type="InterPro" id="IPR025584">
    <property type="entry name" value="Cthe_2159"/>
</dbReference>
<dbReference type="OrthoDB" id="9812829at2"/>
<feature type="region of interest" description="Disordered" evidence="1">
    <location>
        <begin position="31"/>
        <end position="53"/>
    </location>
</feature>